<reference evidence="1" key="1">
    <citation type="journal article" date="2021" name="Proc. Natl. Acad. Sci. U.S.A.">
        <title>A Catalog of Tens of Thousands of Viruses from Human Metagenomes Reveals Hidden Associations with Chronic Diseases.</title>
        <authorList>
            <person name="Tisza M.J."/>
            <person name="Buck C.B."/>
        </authorList>
    </citation>
    <scope>NUCLEOTIDE SEQUENCE</scope>
    <source>
        <strain evidence="1">Ctp4Q36</strain>
    </source>
</reference>
<name>A0A8S5T1U4_9CAUD</name>
<sequence length="106" mass="12325">MTKTEAYKTIQMVLSNLVEDLLIGYRLHPFSMRGSQGEISRIDFIDDDGNIVRLVVKETFDLKGKTIIGIYEYFYMKGEDFTDATSEVLWLNEKHYRGTKLEVTYA</sequence>
<protein>
    <submittedName>
        <fullName evidence="1">Uncharacterized protein</fullName>
    </submittedName>
</protein>
<evidence type="ECO:0000313" key="1">
    <source>
        <dbReference type="EMBL" id="DAF56995.1"/>
    </source>
</evidence>
<organism evidence="1">
    <name type="scientific">Myoviridae sp. ctp4Q36</name>
    <dbReference type="NCBI Taxonomy" id="2827708"/>
    <lineage>
        <taxon>Viruses</taxon>
        <taxon>Duplodnaviria</taxon>
        <taxon>Heunggongvirae</taxon>
        <taxon>Uroviricota</taxon>
        <taxon>Caudoviricetes</taxon>
    </lineage>
</organism>
<accession>A0A8S5T1U4</accession>
<proteinExistence type="predicted"/>
<dbReference type="EMBL" id="BK032725">
    <property type="protein sequence ID" value="DAF56995.1"/>
    <property type="molecule type" value="Genomic_DNA"/>
</dbReference>